<accession>A0A7W5ZJK0</accession>
<dbReference type="EMBL" id="JACIBY010000003">
    <property type="protein sequence ID" value="MBB3837790.1"/>
    <property type="molecule type" value="Genomic_DNA"/>
</dbReference>
<protein>
    <submittedName>
        <fullName evidence="1">Uncharacterized protein</fullName>
    </submittedName>
</protein>
<sequence>MSKEFLEQVLLVSQNQRKRRMSKEFLEQVLLVSQNQRRRRMSKRFLKTLSKNETPFFFAPI</sequence>
<organism evidence="1 2">
    <name type="scientific">Runella defluvii</name>
    <dbReference type="NCBI Taxonomy" id="370973"/>
    <lineage>
        <taxon>Bacteria</taxon>
        <taxon>Pseudomonadati</taxon>
        <taxon>Bacteroidota</taxon>
        <taxon>Cytophagia</taxon>
        <taxon>Cytophagales</taxon>
        <taxon>Spirosomataceae</taxon>
        <taxon>Runella</taxon>
    </lineage>
</organism>
<dbReference type="AlphaFoldDB" id="A0A7W5ZJK0"/>
<evidence type="ECO:0000313" key="2">
    <source>
        <dbReference type="Proteomes" id="UP000541352"/>
    </source>
</evidence>
<dbReference type="Proteomes" id="UP000541352">
    <property type="component" value="Unassembled WGS sequence"/>
</dbReference>
<keyword evidence="2" id="KW-1185">Reference proteome</keyword>
<evidence type="ECO:0000313" key="1">
    <source>
        <dbReference type="EMBL" id="MBB3837790.1"/>
    </source>
</evidence>
<proteinExistence type="predicted"/>
<dbReference type="RefSeq" id="WP_183972618.1">
    <property type="nucleotide sequence ID" value="NZ_JACIBY010000003.1"/>
</dbReference>
<gene>
    <name evidence="1" type="ORF">FHS57_001787</name>
</gene>
<reference evidence="1 2" key="1">
    <citation type="submission" date="2020-08" db="EMBL/GenBank/DDBJ databases">
        <title>Genomic Encyclopedia of Type Strains, Phase IV (KMG-IV): sequencing the most valuable type-strain genomes for metagenomic binning, comparative biology and taxonomic classification.</title>
        <authorList>
            <person name="Goeker M."/>
        </authorList>
    </citation>
    <scope>NUCLEOTIDE SEQUENCE [LARGE SCALE GENOMIC DNA]</scope>
    <source>
        <strain evidence="1 2">DSM 17976</strain>
    </source>
</reference>
<name>A0A7W5ZJK0_9BACT</name>
<comment type="caution">
    <text evidence="1">The sequence shown here is derived from an EMBL/GenBank/DDBJ whole genome shotgun (WGS) entry which is preliminary data.</text>
</comment>